<comment type="similarity">
    <text evidence="2 11">Belongs to the LpxB family.</text>
</comment>
<keyword evidence="9 11" id="KW-0443">Lipid metabolism</keyword>
<comment type="function">
    <text evidence="1 11">Condensation of UDP-2,3-diacylglucosamine and 2,3-diacylglucosamine-1-phosphate to form lipid A disaccharide, a precursor of lipid A, a phosphorylated glycolipid that anchors the lipopolysaccharide to the outer membrane of the cell.</text>
</comment>
<dbReference type="AlphaFoldDB" id="A0A1L6T9R2"/>
<dbReference type="EMBL" id="CP012508">
    <property type="protein sequence ID" value="ALB21916.1"/>
    <property type="molecule type" value="Genomic_DNA"/>
</dbReference>
<keyword evidence="5 11" id="KW-0444">Lipid biosynthesis</keyword>
<dbReference type="EC" id="2.4.1.182" evidence="3 11"/>
<evidence type="ECO:0000256" key="10">
    <source>
        <dbReference type="ARBA" id="ARBA00048975"/>
    </source>
</evidence>
<dbReference type="NCBIfam" id="TIGR00215">
    <property type="entry name" value="lpxB"/>
    <property type="match status" value="1"/>
</dbReference>
<evidence type="ECO:0000256" key="2">
    <source>
        <dbReference type="ARBA" id="ARBA00007868"/>
    </source>
</evidence>
<name>A0A1L6T9R2_PISSA</name>
<dbReference type="GO" id="GO:0008915">
    <property type="term" value="F:lipid-A-disaccharide synthase activity"/>
    <property type="evidence" value="ECO:0007669"/>
    <property type="project" value="UniProtKB-UniRule"/>
</dbReference>
<keyword evidence="6 11" id="KW-0441">Lipid A biosynthesis</keyword>
<proteinExistence type="inferred from homology"/>
<protein>
    <recommendedName>
        <fullName evidence="4 11">Lipid-A-disaccharide synthase</fullName>
        <ecNumber evidence="3 11">2.4.1.182</ecNumber>
    </recommendedName>
</protein>
<dbReference type="GO" id="GO:0016020">
    <property type="term" value="C:membrane"/>
    <property type="evidence" value="ECO:0007669"/>
    <property type="project" value="GOC"/>
</dbReference>
<evidence type="ECO:0000313" key="12">
    <source>
        <dbReference type="EMBL" id="ALB21916.1"/>
    </source>
</evidence>
<comment type="pathway">
    <text evidence="11">Bacterial outer membrane biogenesis; LPS lipid A biosynthesis.</text>
</comment>
<evidence type="ECO:0000256" key="11">
    <source>
        <dbReference type="HAMAP-Rule" id="MF_00392"/>
    </source>
</evidence>
<dbReference type="InterPro" id="IPR003835">
    <property type="entry name" value="Glyco_trans_19"/>
</dbReference>
<keyword evidence="8 11" id="KW-0808">Transferase</keyword>
<evidence type="ECO:0000256" key="4">
    <source>
        <dbReference type="ARBA" id="ARBA00020902"/>
    </source>
</evidence>
<dbReference type="RefSeq" id="WP_027242907.1">
    <property type="nucleotide sequence ID" value="NZ_CP012508.1"/>
</dbReference>
<gene>
    <name evidence="11" type="primary">lpxB</name>
    <name evidence="12" type="ORF">KU39_732</name>
</gene>
<accession>A0A1L6T9R2</accession>
<evidence type="ECO:0000256" key="3">
    <source>
        <dbReference type="ARBA" id="ARBA00012687"/>
    </source>
</evidence>
<evidence type="ECO:0000256" key="7">
    <source>
        <dbReference type="ARBA" id="ARBA00022676"/>
    </source>
</evidence>
<organism evidence="12 13">
    <name type="scientific">Piscirickettsia salmonis</name>
    <dbReference type="NCBI Taxonomy" id="1238"/>
    <lineage>
        <taxon>Bacteria</taxon>
        <taxon>Pseudomonadati</taxon>
        <taxon>Pseudomonadota</taxon>
        <taxon>Gammaproteobacteria</taxon>
        <taxon>Thiotrichales</taxon>
        <taxon>Piscirickettsiaceae</taxon>
        <taxon>Piscirickettsia</taxon>
    </lineage>
</organism>
<comment type="catalytic activity">
    <reaction evidence="10 11">
        <text>a lipid X + a UDP-2-N,3-O-bis[(3R)-3-hydroxyacyl]-alpha-D-glucosamine = a lipid A disaccharide + UDP + H(+)</text>
        <dbReference type="Rhea" id="RHEA:67828"/>
        <dbReference type="ChEBI" id="CHEBI:15378"/>
        <dbReference type="ChEBI" id="CHEBI:58223"/>
        <dbReference type="ChEBI" id="CHEBI:137748"/>
        <dbReference type="ChEBI" id="CHEBI:176338"/>
        <dbReference type="ChEBI" id="CHEBI:176343"/>
        <dbReference type="EC" id="2.4.1.182"/>
    </reaction>
</comment>
<dbReference type="PANTHER" id="PTHR30372">
    <property type="entry name" value="LIPID-A-DISACCHARIDE SYNTHASE"/>
    <property type="match status" value="1"/>
</dbReference>
<evidence type="ECO:0000256" key="5">
    <source>
        <dbReference type="ARBA" id="ARBA00022516"/>
    </source>
</evidence>
<keyword evidence="7 11" id="KW-0328">Glycosyltransferase</keyword>
<sequence>MTQIAILAGEASGDLLGAGLCEALFAIDPKLELTGVTGPLMEKAGCARIASIDRLSVMGFSAVIAKLPSIIAFHYELLAYFKKNKPDLIIAIDAPDFNLRLEKKLKYLDIPVIHYVSPTVWAWKEKRIYKVQAACDVLLTIFPFEPDYYKKIHHPAYFIGHPLADQIPLALNRHDACRALGLDKAKRYVALLPGSRRSELELLGPEFLKTAKLLAQKYADLEFIAPMANEKRFTEFKKLCQEVAPELIIHSFLGQTRNVVTASEVVLVTSGTATLETMLLKRPMVVAYKMSAFNYFLAKRFVKTPFIAMPNILANQMLVPEMIQDQVQAELLYNELVYWLDAPEKVTRLKDRFNQLHQSLRKNASENAAKIALDLLESKSKKER</sequence>
<evidence type="ECO:0000256" key="6">
    <source>
        <dbReference type="ARBA" id="ARBA00022556"/>
    </source>
</evidence>
<dbReference type="SUPFAM" id="SSF53756">
    <property type="entry name" value="UDP-Glycosyltransferase/glycogen phosphorylase"/>
    <property type="match status" value="1"/>
</dbReference>
<evidence type="ECO:0000256" key="1">
    <source>
        <dbReference type="ARBA" id="ARBA00002056"/>
    </source>
</evidence>
<dbReference type="Proteomes" id="UP000029558">
    <property type="component" value="Chromosome"/>
</dbReference>
<evidence type="ECO:0000256" key="9">
    <source>
        <dbReference type="ARBA" id="ARBA00023098"/>
    </source>
</evidence>
<evidence type="ECO:0000313" key="13">
    <source>
        <dbReference type="Proteomes" id="UP000029558"/>
    </source>
</evidence>
<reference evidence="12 13" key="1">
    <citation type="journal article" date="2014" name="Genome Announc.">
        <title>Comparative Genome Analysis of Two Isolates of the Fish Pathogen Piscirickettsia salmonis from Different Hosts Reveals Major Differences in Virulence-Associated Secretion Systems.</title>
        <authorList>
            <person name="Bohle H."/>
            <person name="Henriquez P."/>
            <person name="Grothusen H."/>
            <person name="Navas E."/>
            <person name="Sandoval A."/>
            <person name="Bustamante F."/>
            <person name="Bustos P."/>
            <person name="Mancilla M."/>
        </authorList>
    </citation>
    <scope>NUCLEOTIDE SEQUENCE [LARGE SCALE GENOMIC DNA]</scope>
    <source>
        <strain evidence="13">B1-32597</strain>
    </source>
</reference>
<evidence type="ECO:0000256" key="8">
    <source>
        <dbReference type="ARBA" id="ARBA00022679"/>
    </source>
</evidence>
<dbReference type="PANTHER" id="PTHR30372:SF4">
    <property type="entry name" value="LIPID-A-DISACCHARIDE SYNTHASE, MITOCHONDRIAL-RELATED"/>
    <property type="match status" value="1"/>
</dbReference>
<dbReference type="OrthoDB" id="9801642at2"/>
<dbReference type="Pfam" id="PF02684">
    <property type="entry name" value="LpxB"/>
    <property type="match status" value="1"/>
</dbReference>
<dbReference type="HAMAP" id="MF_00392">
    <property type="entry name" value="LpxB"/>
    <property type="match status" value="1"/>
</dbReference>
<dbReference type="GO" id="GO:0005543">
    <property type="term" value="F:phospholipid binding"/>
    <property type="evidence" value="ECO:0007669"/>
    <property type="project" value="TreeGrafter"/>
</dbReference>
<dbReference type="GO" id="GO:0009245">
    <property type="term" value="P:lipid A biosynthetic process"/>
    <property type="evidence" value="ECO:0007669"/>
    <property type="project" value="UniProtKB-UniRule"/>
</dbReference>